<feature type="region of interest" description="Disordered" evidence="1">
    <location>
        <begin position="23"/>
        <end position="49"/>
    </location>
</feature>
<dbReference type="Pfam" id="PF05899">
    <property type="entry name" value="Cupin_3"/>
    <property type="match status" value="1"/>
</dbReference>
<dbReference type="SUPFAM" id="SSF51182">
    <property type="entry name" value="RmlC-like cupins"/>
    <property type="match status" value="1"/>
</dbReference>
<keyword evidence="4" id="KW-1185">Reference proteome</keyword>
<name>A0A4V3WTT0_9MICO</name>
<dbReference type="AlphaFoldDB" id="A0A4V3WTT0"/>
<dbReference type="PANTHER" id="PTHR40943:SF1">
    <property type="entry name" value="CYTOPLASMIC PROTEIN"/>
    <property type="match status" value="1"/>
</dbReference>
<dbReference type="EMBL" id="SSSM01000001">
    <property type="protein sequence ID" value="THG33117.1"/>
    <property type="molecule type" value="Genomic_DNA"/>
</dbReference>
<sequence>MTEWLIRPNHSAALEALAVEHERVPEAQREDGAPTTGSVTLASGQQDGSSGIEIGVWEMSVGAMSDTEVEEVFVVLSGAATILFVDEDRTLALSPGDLVRLAAGTRTIWTVAEPLRKLYITL</sequence>
<comment type="caution">
    <text evidence="3">The sequence shown here is derived from an EMBL/GenBank/DDBJ whole genome shotgun (WGS) entry which is preliminary data.</text>
</comment>
<dbReference type="InterPro" id="IPR014710">
    <property type="entry name" value="RmlC-like_jellyroll"/>
</dbReference>
<gene>
    <name evidence="3" type="ORF">E6C64_01785</name>
</gene>
<proteinExistence type="predicted"/>
<evidence type="ECO:0000313" key="3">
    <source>
        <dbReference type="EMBL" id="THG33117.1"/>
    </source>
</evidence>
<dbReference type="RefSeq" id="WP_136425898.1">
    <property type="nucleotide sequence ID" value="NZ_SSSM01000001.1"/>
</dbReference>
<reference evidence="3 4" key="1">
    <citation type="submission" date="2019-04" db="EMBL/GenBank/DDBJ databases">
        <authorList>
            <person name="Jiang L."/>
        </authorList>
    </citation>
    <scope>NUCLEOTIDE SEQUENCE [LARGE SCALE GENOMIC DNA]</scope>
    <source>
        <strain evidence="3 4">YIM 131853</strain>
    </source>
</reference>
<evidence type="ECO:0000256" key="1">
    <source>
        <dbReference type="SAM" id="MobiDB-lite"/>
    </source>
</evidence>
<organism evidence="3 4">
    <name type="scientific">Naasia lichenicola</name>
    <dbReference type="NCBI Taxonomy" id="2565933"/>
    <lineage>
        <taxon>Bacteria</taxon>
        <taxon>Bacillati</taxon>
        <taxon>Actinomycetota</taxon>
        <taxon>Actinomycetes</taxon>
        <taxon>Micrococcales</taxon>
        <taxon>Microbacteriaceae</taxon>
        <taxon>Naasia</taxon>
    </lineage>
</organism>
<dbReference type="Gene3D" id="2.60.120.10">
    <property type="entry name" value="Jelly Rolls"/>
    <property type="match status" value="1"/>
</dbReference>
<dbReference type="Proteomes" id="UP000309133">
    <property type="component" value="Unassembled WGS sequence"/>
</dbReference>
<evidence type="ECO:0000259" key="2">
    <source>
        <dbReference type="Pfam" id="PF05899"/>
    </source>
</evidence>
<accession>A0A4V3WTT0</accession>
<feature type="compositionally biased region" description="Polar residues" evidence="1">
    <location>
        <begin position="35"/>
        <end position="49"/>
    </location>
</feature>
<evidence type="ECO:0000313" key="4">
    <source>
        <dbReference type="Proteomes" id="UP000309133"/>
    </source>
</evidence>
<dbReference type="InterPro" id="IPR008579">
    <property type="entry name" value="UGlyAH_Cupin_dom"/>
</dbReference>
<feature type="compositionally biased region" description="Basic and acidic residues" evidence="1">
    <location>
        <begin position="23"/>
        <end position="32"/>
    </location>
</feature>
<dbReference type="InterPro" id="IPR011051">
    <property type="entry name" value="RmlC_Cupin_sf"/>
</dbReference>
<protein>
    <submittedName>
        <fullName evidence="3">DUF861 domain-containing protein</fullName>
    </submittedName>
</protein>
<dbReference type="PANTHER" id="PTHR40943">
    <property type="entry name" value="CYTOPLASMIC PROTEIN-RELATED"/>
    <property type="match status" value="1"/>
</dbReference>
<dbReference type="OrthoDB" id="9799053at2"/>
<feature type="domain" description="(S)-ureidoglycine aminohydrolase cupin" evidence="2">
    <location>
        <begin position="52"/>
        <end position="119"/>
    </location>
</feature>